<organism evidence="2 3">
    <name type="scientific">Streptomyces scabichelini</name>
    <dbReference type="NCBI Taxonomy" id="2711217"/>
    <lineage>
        <taxon>Bacteria</taxon>
        <taxon>Bacillati</taxon>
        <taxon>Actinomycetota</taxon>
        <taxon>Actinomycetes</taxon>
        <taxon>Kitasatosporales</taxon>
        <taxon>Streptomycetaceae</taxon>
        <taxon>Streptomyces</taxon>
    </lineage>
</organism>
<feature type="domain" description="DUF5753" evidence="1">
    <location>
        <begin position="10"/>
        <end position="57"/>
    </location>
</feature>
<comment type="caution">
    <text evidence="2">The sequence shown here is derived from an EMBL/GenBank/DDBJ whole genome shotgun (WGS) entry which is preliminary data.</text>
</comment>
<evidence type="ECO:0000313" key="2">
    <source>
        <dbReference type="EMBL" id="NGO10913.1"/>
    </source>
</evidence>
<dbReference type="AlphaFoldDB" id="A0A6G4VAS9"/>
<keyword evidence="3" id="KW-1185">Reference proteome</keyword>
<accession>A0A6G4VAS9</accession>
<proteinExistence type="predicted"/>
<dbReference type="Pfam" id="PF19054">
    <property type="entry name" value="DUF5753"/>
    <property type="match status" value="1"/>
</dbReference>
<dbReference type="Proteomes" id="UP000472335">
    <property type="component" value="Unassembled WGS sequence"/>
</dbReference>
<reference evidence="2 3" key="1">
    <citation type="submission" date="2020-02" db="EMBL/GenBank/DDBJ databases">
        <title>Whole-genome analyses of novel actinobacteria.</title>
        <authorList>
            <person name="Sahin N."/>
            <person name="Gencbay T."/>
        </authorList>
    </citation>
    <scope>NUCLEOTIDE SEQUENCE [LARGE SCALE GENOMIC DNA]</scope>
    <source>
        <strain evidence="2 3">HC44</strain>
    </source>
</reference>
<sequence>MLYVHGPVPQLDTVQLDTAHGGEFIGSEPLLKQYRKRYEKVVSTALEPGQSRDFITQILQEL</sequence>
<dbReference type="InterPro" id="IPR043917">
    <property type="entry name" value="DUF5753"/>
</dbReference>
<evidence type="ECO:0000313" key="3">
    <source>
        <dbReference type="Proteomes" id="UP000472335"/>
    </source>
</evidence>
<dbReference type="EMBL" id="JAAKZY010000087">
    <property type="protein sequence ID" value="NGO10913.1"/>
    <property type="molecule type" value="Genomic_DNA"/>
</dbReference>
<gene>
    <name evidence="2" type="ORF">G5C60_25770</name>
</gene>
<name>A0A6G4VAS9_9ACTN</name>
<evidence type="ECO:0000259" key="1">
    <source>
        <dbReference type="Pfam" id="PF19054"/>
    </source>
</evidence>
<protein>
    <recommendedName>
        <fullName evidence="1">DUF5753 domain-containing protein</fullName>
    </recommendedName>
</protein>